<evidence type="ECO:0000256" key="4">
    <source>
        <dbReference type="ARBA" id="ARBA00023136"/>
    </source>
</evidence>
<dbReference type="GO" id="GO:0016020">
    <property type="term" value="C:membrane"/>
    <property type="evidence" value="ECO:0007669"/>
    <property type="project" value="UniProtKB-SubCell"/>
</dbReference>
<dbReference type="OrthoDB" id="3229610at2759"/>
<organism evidence="9 10">
    <name type="scientific">Collybiopsis confluens</name>
    <dbReference type="NCBI Taxonomy" id="2823264"/>
    <lineage>
        <taxon>Eukaryota</taxon>
        <taxon>Fungi</taxon>
        <taxon>Dikarya</taxon>
        <taxon>Basidiomycota</taxon>
        <taxon>Agaricomycotina</taxon>
        <taxon>Agaricomycetes</taxon>
        <taxon>Agaricomycetidae</taxon>
        <taxon>Agaricales</taxon>
        <taxon>Marasmiineae</taxon>
        <taxon>Omphalotaceae</taxon>
        <taxon>Collybiopsis</taxon>
    </lineage>
</organism>
<dbReference type="InterPro" id="IPR052337">
    <property type="entry name" value="SAT4-like"/>
</dbReference>
<feature type="transmembrane region" description="Helical" evidence="7">
    <location>
        <begin position="123"/>
        <end position="144"/>
    </location>
</feature>
<feature type="transmembrane region" description="Helical" evidence="7">
    <location>
        <begin position="242"/>
        <end position="263"/>
    </location>
</feature>
<evidence type="ECO:0000256" key="2">
    <source>
        <dbReference type="ARBA" id="ARBA00022692"/>
    </source>
</evidence>
<feature type="compositionally biased region" description="Polar residues" evidence="6">
    <location>
        <begin position="291"/>
        <end position="313"/>
    </location>
</feature>
<evidence type="ECO:0000259" key="8">
    <source>
        <dbReference type="Pfam" id="PF20684"/>
    </source>
</evidence>
<evidence type="ECO:0000256" key="6">
    <source>
        <dbReference type="SAM" id="MobiDB-lite"/>
    </source>
</evidence>
<evidence type="ECO:0000256" key="3">
    <source>
        <dbReference type="ARBA" id="ARBA00022989"/>
    </source>
</evidence>
<dbReference type="PANTHER" id="PTHR33048">
    <property type="entry name" value="PTH11-LIKE INTEGRAL MEMBRANE PROTEIN (AFU_ORTHOLOGUE AFUA_5G11245)"/>
    <property type="match status" value="1"/>
</dbReference>
<feature type="transmembrane region" description="Helical" evidence="7">
    <location>
        <begin position="89"/>
        <end position="111"/>
    </location>
</feature>
<dbReference type="Proteomes" id="UP000518752">
    <property type="component" value="Unassembled WGS sequence"/>
</dbReference>
<sequence length="345" mass="37505">MNALQLISTQQDSTPSPELQHKILLSAYVGMTLSGTTTVLRLALRMRYFGWDDALAGLALLSLIITAIVGKLYFDIDASSTRPQSSRVTLYYIFAVTFDTTVWISRLSILFTIIRLGGYKKQLYVAATYFLLALLVLIAQVFWVCEPQNRHNHWKEDIVPQCVLGESVAITQIASESDALADIVLIAYPLYLLRYLKSEDAKPQKMRLAVSFVVGGLTSVVSVVHAVYLLNGSKTSLLVSNIEMVVSVTIANFAVLVAAWYRLWKLVRPKSKSGDNKETQLSSMAYGAPPSGTSASDQDQVGSEGGTSASVVYSHSGTTGGNANGIVGEEGRGGNWKRNILKLGA</sequence>
<dbReference type="EMBL" id="JAACJN010000039">
    <property type="protein sequence ID" value="KAF5385598.1"/>
    <property type="molecule type" value="Genomic_DNA"/>
</dbReference>
<dbReference type="PANTHER" id="PTHR33048:SF47">
    <property type="entry name" value="INTEGRAL MEMBRANE PROTEIN-RELATED"/>
    <property type="match status" value="1"/>
</dbReference>
<protein>
    <recommendedName>
        <fullName evidence="8">Rhodopsin domain-containing protein</fullName>
    </recommendedName>
</protein>
<dbReference type="Pfam" id="PF20684">
    <property type="entry name" value="Fung_rhodopsin"/>
    <property type="match status" value="1"/>
</dbReference>
<evidence type="ECO:0000313" key="9">
    <source>
        <dbReference type="EMBL" id="KAF5385598.1"/>
    </source>
</evidence>
<evidence type="ECO:0000313" key="10">
    <source>
        <dbReference type="Proteomes" id="UP000518752"/>
    </source>
</evidence>
<reference evidence="9 10" key="1">
    <citation type="journal article" date="2020" name="ISME J.">
        <title>Uncovering the hidden diversity of litter-decomposition mechanisms in mushroom-forming fungi.</title>
        <authorList>
            <person name="Floudas D."/>
            <person name="Bentzer J."/>
            <person name="Ahren D."/>
            <person name="Johansson T."/>
            <person name="Persson P."/>
            <person name="Tunlid A."/>
        </authorList>
    </citation>
    <scope>NUCLEOTIDE SEQUENCE [LARGE SCALE GENOMIC DNA]</scope>
    <source>
        <strain evidence="9 10">CBS 406.79</strain>
    </source>
</reference>
<dbReference type="InterPro" id="IPR049326">
    <property type="entry name" value="Rhodopsin_dom_fungi"/>
</dbReference>
<comment type="caution">
    <text evidence="9">The sequence shown here is derived from an EMBL/GenBank/DDBJ whole genome shotgun (WGS) entry which is preliminary data.</text>
</comment>
<evidence type="ECO:0000256" key="5">
    <source>
        <dbReference type="ARBA" id="ARBA00038359"/>
    </source>
</evidence>
<accession>A0A8H5M9A3</accession>
<feature type="transmembrane region" description="Helical" evidence="7">
    <location>
        <begin position="55"/>
        <end position="74"/>
    </location>
</feature>
<keyword evidence="2 7" id="KW-0812">Transmembrane</keyword>
<keyword evidence="10" id="KW-1185">Reference proteome</keyword>
<keyword evidence="3 7" id="KW-1133">Transmembrane helix</keyword>
<proteinExistence type="inferred from homology"/>
<evidence type="ECO:0000256" key="1">
    <source>
        <dbReference type="ARBA" id="ARBA00004141"/>
    </source>
</evidence>
<evidence type="ECO:0000256" key="7">
    <source>
        <dbReference type="SAM" id="Phobius"/>
    </source>
</evidence>
<feature type="transmembrane region" description="Helical" evidence="7">
    <location>
        <begin position="208"/>
        <end position="230"/>
    </location>
</feature>
<keyword evidence="4 7" id="KW-0472">Membrane</keyword>
<gene>
    <name evidence="9" type="ORF">D9757_006761</name>
</gene>
<feature type="transmembrane region" description="Helical" evidence="7">
    <location>
        <begin position="179"/>
        <end position="196"/>
    </location>
</feature>
<feature type="region of interest" description="Disordered" evidence="6">
    <location>
        <begin position="271"/>
        <end position="313"/>
    </location>
</feature>
<name>A0A8H5M9A3_9AGAR</name>
<comment type="similarity">
    <text evidence="5">Belongs to the SAT4 family.</text>
</comment>
<feature type="domain" description="Rhodopsin" evidence="8">
    <location>
        <begin position="45"/>
        <end position="255"/>
    </location>
</feature>
<dbReference type="AlphaFoldDB" id="A0A8H5M9A3"/>
<comment type="subcellular location">
    <subcellularLocation>
        <location evidence="1">Membrane</location>
        <topology evidence="1">Multi-pass membrane protein</topology>
    </subcellularLocation>
</comment>